<organism evidence="5 6">
    <name type="scientific">Coccomyxa viridis</name>
    <dbReference type="NCBI Taxonomy" id="1274662"/>
    <lineage>
        <taxon>Eukaryota</taxon>
        <taxon>Viridiplantae</taxon>
        <taxon>Chlorophyta</taxon>
        <taxon>core chlorophytes</taxon>
        <taxon>Trebouxiophyceae</taxon>
        <taxon>Trebouxiophyceae incertae sedis</taxon>
        <taxon>Coccomyxaceae</taxon>
        <taxon>Coccomyxa</taxon>
    </lineage>
</organism>
<dbReference type="Gene3D" id="3.90.550.10">
    <property type="entry name" value="Spore Coat Polysaccharide Biosynthesis Protein SpsA, Chain A"/>
    <property type="match status" value="1"/>
</dbReference>
<accession>A0ABP1FQ34</accession>
<comment type="caution">
    <text evidence="5">The sequence shown here is derived from an EMBL/GenBank/DDBJ whole genome shotgun (WGS) entry which is preliminary data.</text>
</comment>
<dbReference type="Gene3D" id="3.50.4.10">
    <property type="entry name" value="Hepatocyte Growth Factor"/>
    <property type="match status" value="1"/>
</dbReference>
<dbReference type="PANTHER" id="PTHR31311">
    <property type="entry name" value="XYLOGLUCAN 6-XYLOSYLTRANSFERASE 5-RELATED-RELATED"/>
    <property type="match status" value="1"/>
</dbReference>
<keyword evidence="6" id="KW-1185">Reference proteome</keyword>
<dbReference type="Proteomes" id="UP001497392">
    <property type="component" value="Unassembled WGS sequence"/>
</dbReference>
<dbReference type="InterPro" id="IPR003609">
    <property type="entry name" value="Pan_app"/>
</dbReference>
<keyword evidence="2" id="KW-0328">Glycosyltransferase</keyword>
<proteinExistence type="inferred from homology"/>
<sequence length="815" mass="93363">MPASVEATAAHKRAAIAPAIQEVNASTCSLARADYKGHVISLDKHKTSAEACSKTCRHKDGCTAWMWCAEESGCTDDRGLEVPFKGCQLKNEPMQAWGLPSASLAESMKVANSYSGYIKHRKKNQKTFVRLHSAPLPTVMIAMYVPPTSCAADKGDYFTRLSIMNKQDYMRWFSGELMIGTKTFDPSLRPTGHHEEGTWNKVGMMRKILEDTPPERAEWIVHMQPETFFDDTTFAIPFDSYRDKDLILIGNQTALRNGQMRELVGKGRSALDLGVFMVRNTRWSRMLLDLLAHRARTSHSSQVLAKENARIDPVVLALADLIAEQPDRLLPHIHFEGDYCLACDWRRLDLKESAEVKKTKVWGDENRSWNLFIVRFYDCELCSGEKMTPDSLAKCHKAVLEHYGFSYCRLQRLVNAITREESTGNPLKQMLKAIDIPPHQMNETSIDPPIVPNHVLQHANKFHTSTDQECWDACVKDPECNFWVWCASRNGCDEGGDFNGRYPYRGCELAHMPSHVPVQQWERGPLYSSISSGFITEHHPARKWVSKKLGLPGKAKDRVAVLTGIHPTPCTTPFGDYYMSLQLANKQDWARYHSYEVHQMAELVDSHLRPGPWQKVGYFKKALNTIPRERAEWFIWLDMDMVLENVTFDLPLETYEGRDIIMWGQPEWIAKGDNARGLNTGTVIIRNSDWSRMLVEDMATYGKYPVDWSKEATLRAAVPTYDMGMYEQNVLIYRITSDPRMLEKMYFENAYCINCWYKDLDQPFIKYPPFVIHYAGCQMCTGYHQDKIPLCNAEFIRGYFEAQVRMNEQVAKGRV</sequence>
<evidence type="ECO:0000256" key="1">
    <source>
        <dbReference type="ARBA" id="ARBA00005664"/>
    </source>
</evidence>
<dbReference type="Pfam" id="PF14295">
    <property type="entry name" value="PAN_4"/>
    <property type="match status" value="2"/>
</dbReference>
<evidence type="ECO:0000313" key="5">
    <source>
        <dbReference type="EMBL" id="CAL5222065.1"/>
    </source>
</evidence>
<dbReference type="PANTHER" id="PTHR31311:SF35">
    <property type="entry name" value="GLYCOSYLTRANSFERASE CAZY FAMILY GT34-LIKE PROTEIN"/>
    <property type="match status" value="1"/>
</dbReference>
<evidence type="ECO:0000256" key="3">
    <source>
        <dbReference type="ARBA" id="ARBA00022679"/>
    </source>
</evidence>
<keyword evidence="3" id="KW-0808">Transferase</keyword>
<feature type="domain" description="Apple" evidence="4">
    <location>
        <begin position="452"/>
        <end position="497"/>
    </location>
</feature>
<evidence type="ECO:0000256" key="2">
    <source>
        <dbReference type="ARBA" id="ARBA00022676"/>
    </source>
</evidence>
<dbReference type="Pfam" id="PF05637">
    <property type="entry name" value="Glyco_transf_34"/>
    <property type="match status" value="2"/>
</dbReference>
<gene>
    <name evidence="5" type="primary">g4366</name>
    <name evidence="5" type="ORF">VP750_LOCUS3724</name>
</gene>
<protein>
    <submittedName>
        <fullName evidence="5">G4366 protein</fullName>
    </submittedName>
</protein>
<evidence type="ECO:0000259" key="4">
    <source>
        <dbReference type="Pfam" id="PF14295"/>
    </source>
</evidence>
<feature type="domain" description="Apple" evidence="4">
    <location>
        <begin position="33"/>
        <end position="90"/>
    </location>
</feature>
<evidence type="ECO:0000313" key="6">
    <source>
        <dbReference type="Proteomes" id="UP001497392"/>
    </source>
</evidence>
<dbReference type="InterPro" id="IPR029044">
    <property type="entry name" value="Nucleotide-diphossugar_trans"/>
</dbReference>
<name>A0ABP1FQ34_9CHLO</name>
<comment type="similarity">
    <text evidence="1">Belongs to the glycosyltransferase 34 family.</text>
</comment>
<dbReference type="InterPro" id="IPR008630">
    <property type="entry name" value="Glyco_trans_34"/>
</dbReference>
<reference evidence="5 6" key="1">
    <citation type="submission" date="2024-06" db="EMBL/GenBank/DDBJ databases">
        <authorList>
            <person name="Kraege A."/>
            <person name="Thomma B."/>
        </authorList>
    </citation>
    <scope>NUCLEOTIDE SEQUENCE [LARGE SCALE GENOMIC DNA]</scope>
</reference>
<dbReference type="EMBL" id="CAXHTA020000006">
    <property type="protein sequence ID" value="CAL5222065.1"/>
    <property type="molecule type" value="Genomic_DNA"/>
</dbReference>